<accession>A0A354M4V4</accession>
<dbReference type="AlphaFoldDB" id="A0A354M4V4"/>
<evidence type="ECO:0000313" key="2">
    <source>
        <dbReference type="Proteomes" id="UP000262954"/>
    </source>
</evidence>
<name>A0A354M4V4_9BACT</name>
<dbReference type="RefSeq" id="WP_022391049.1">
    <property type="nucleotide sequence ID" value="NZ_DBFJMN010000266.1"/>
</dbReference>
<organism evidence="1 2">
    <name type="scientific">Coprobacter fastidiosus</name>
    <dbReference type="NCBI Taxonomy" id="1099853"/>
    <lineage>
        <taxon>Bacteria</taxon>
        <taxon>Pseudomonadati</taxon>
        <taxon>Bacteroidota</taxon>
        <taxon>Bacteroidia</taxon>
        <taxon>Bacteroidales</taxon>
        <taxon>Barnesiellaceae</taxon>
        <taxon>Coprobacter</taxon>
    </lineage>
</organism>
<comment type="caution">
    <text evidence="1">The sequence shown here is derived from an EMBL/GenBank/DDBJ whole genome shotgun (WGS) entry which is preliminary data.</text>
</comment>
<gene>
    <name evidence="1" type="ORF">DDY73_11135</name>
</gene>
<reference evidence="1 2" key="1">
    <citation type="journal article" date="2018" name="Nat. Biotechnol.">
        <title>A standardized bacterial taxonomy based on genome phylogeny substantially revises the tree of life.</title>
        <authorList>
            <person name="Parks D.H."/>
            <person name="Chuvochina M."/>
            <person name="Waite D.W."/>
            <person name="Rinke C."/>
            <person name="Skarshewski A."/>
            <person name="Chaumeil P.A."/>
            <person name="Hugenholtz P."/>
        </authorList>
    </citation>
    <scope>NUCLEOTIDE SEQUENCE [LARGE SCALE GENOMIC DNA]</scope>
    <source>
        <strain evidence="1">UBA11482</strain>
    </source>
</reference>
<dbReference type="EMBL" id="DNWC01000144">
    <property type="protein sequence ID" value="HBJ09543.1"/>
    <property type="molecule type" value="Genomic_DNA"/>
</dbReference>
<sequence length="160" mass="18520">MKKICVHVVIGVDELMQELLKRTSYMAVSLSSDGAATEGWSDRWILTGDELLWARDRMQEACDRINGVVSAYLSETCVPPVQEDTFSFVLVLPDEVFPGTDGIVKRTIREAFISYVLFYWYIDRIPDKASYQLSQFEENLSLLRVRLNRRRVPIRRPVRS</sequence>
<dbReference type="Proteomes" id="UP000262954">
    <property type="component" value="Unassembled WGS sequence"/>
</dbReference>
<evidence type="ECO:0000313" key="1">
    <source>
        <dbReference type="EMBL" id="HBJ09543.1"/>
    </source>
</evidence>
<protein>
    <submittedName>
        <fullName evidence="1">Uncharacterized protein</fullName>
    </submittedName>
</protein>
<proteinExistence type="predicted"/>